<dbReference type="InterPro" id="IPR017441">
    <property type="entry name" value="Protein_kinase_ATP_BS"/>
</dbReference>
<dbReference type="SUPFAM" id="SSF52540">
    <property type="entry name" value="P-loop containing nucleoside triphosphate hydrolases"/>
    <property type="match status" value="1"/>
</dbReference>
<evidence type="ECO:0000313" key="7">
    <source>
        <dbReference type="Proteomes" id="UP000051717"/>
    </source>
</evidence>
<proteinExistence type="predicted"/>
<comment type="caution">
    <text evidence="6">The sequence shown here is derived from an EMBL/GenBank/DDBJ whole genome shotgun (WGS) entry which is preliminary data.</text>
</comment>
<evidence type="ECO:0000259" key="5">
    <source>
        <dbReference type="PROSITE" id="PS50011"/>
    </source>
</evidence>
<dbReference type="EMBL" id="LJUI01000004">
    <property type="protein sequence ID" value="KPK71326.1"/>
    <property type="molecule type" value="Genomic_DNA"/>
</dbReference>
<dbReference type="PROSITE" id="PS50005">
    <property type="entry name" value="TPR"/>
    <property type="match status" value="1"/>
</dbReference>
<dbReference type="InterPro" id="IPR019734">
    <property type="entry name" value="TPR_rpt"/>
</dbReference>
<dbReference type="SMART" id="SM00220">
    <property type="entry name" value="S_TKc"/>
    <property type="match status" value="1"/>
</dbReference>
<feature type="binding site" evidence="4">
    <location>
        <position position="43"/>
    </location>
    <ligand>
        <name>ATP</name>
        <dbReference type="ChEBI" id="CHEBI:30616"/>
    </ligand>
</feature>
<reference evidence="6 7" key="1">
    <citation type="journal article" date="2015" name="Microbiome">
        <title>Genomic resolution of linkages in carbon, nitrogen, and sulfur cycling among widespread estuary sediment bacteria.</title>
        <authorList>
            <person name="Baker B.J."/>
            <person name="Lazar C.S."/>
            <person name="Teske A.P."/>
            <person name="Dick G.J."/>
        </authorList>
    </citation>
    <scope>NUCLEOTIDE SEQUENCE [LARGE SCALE GENOMIC DNA]</scope>
    <source>
        <strain evidence="6">SM23_40</strain>
    </source>
</reference>
<protein>
    <recommendedName>
        <fullName evidence="5">Protein kinase domain-containing protein</fullName>
    </recommendedName>
</protein>
<dbReference type="SMART" id="SM00028">
    <property type="entry name" value="TPR"/>
    <property type="match status" value="6"/>
</dbReference>
<feature type="repeat" description="TPR" evidence="3">
    <location>
        <begin position="833"/>
        <end position="866"/>
    </location>
</feature>
<evidence type="ECO:0000256" key="4">
    <source>
        <dbReference type="PROSITE-ProRule" id="PRU10141"/>
    </source>
</evidence>
<dbReference type="InterPro" id="IPR027417">
    <property type="entry name" value="P-loop_NTPase"/>
</dbReference>
<dbReference type="Gene3D" id="1.25.40.10">
    <property type="entry name" value="Tetratricopeptide repeat domain"/>
    <property type="match status" value="2"/>
</dbReference>
<dbReference type="InterPro" id="IPR008271">
    <property type="entry name" value="Ser/Thr_kinase_AS"/>
</dbReference>
<keyword evidence="2 4" id="KW-0067">ATP-binding</keyword>
<dbReference type="PROSITE" id="PS00107">
    <property type="entry name" value="PROTEIN_KINASE_ATP"/>
    <property type="match status" value="1"/>
</dbReference>
<dbReference type="Pfam" id="PF00069">
    <property type="entry name" value="Pkinase"/>
    <property type="match status" value="1"/>
</dbReference>
<dbReference type="GO" id="GO:0004672">
    <property type="term" value="F:protein kinase activity"/>
    <property type="evidence" value="ECO:0007669"/>
    <property type="project" value="InterPro"/>
</dbReference>
<dbReference type="GO" id="GO:0005524">
    <property type="term" value="F:ATP binding"/>
    <property type="evidence" value="ECO:0007669"/>
    <property type="project" value="UniProtKB-UniRule"/>
</dbReference>
<dbReference type="GO" id="GO:0004016">
    <property type="term" value="F:adenylate cyclase activity"/>
    <property type="evidence" value="ECO:0007669"/>
    <property type="project" value="TreeGrafter"/>
</dbReference>
<evidence type="ECO:0000313" key="6">
    <source>
        <dbReference type="EMBL" id="KPK71326.1"/>
    </source>
</evidence>
<dbReference type="AlphaFoldDB" id="A0A0S8GEP3"/>
<dbReference type="PANTHER" id="PTHR16305:SF28">
    <property type="entry name" value="GUANYLATE CYCLASE DOMAIN-CONTAINING PROTEIN"/>
    <property type="match status" value="1"/>
</dbReference>
<dbReference type="PROSITE" id="PS00108">
    <property type="entry name" value="PROTEIN_KINASE_ST"/>
    <property type="match status" value="1"/>
</dbReference>
<dbReference type="InterPro" id="IPR011990">
    <property type="entry name" value="TPR-like_helical_dom_sf"/>
</dbReference>
<dbReference type="Proteomes" id="UP000051717">
    <property type="component" value="Unassembled WGS sequence"/>
</dbReference>
<dbReference type="Gene3D" id="3.30.200.20">
    <property type="entry name" value="Phosphorylase Kinase, domain 1"/>
    <property type="match status" value="1"/>
</dbReference>
<dbReference type="SUPFAM" id="SSF48452">
    <property type="entry name" value="TPR-like"/>
    <property type="match status" value="3"/>
</dbReference>
<keyword evidence="1 4" id="KW-0547">Nucleotide-binding</keyword>
<dbReference type="Pfam" id="PF13191">
    <property type="entry name" value="AAA_16"/>
    <property type="match status" value="1"/>
</dbReference>
<dbReference type="GO" id="GO:0005737">
    <property type="term" value="C:cytoplasm"/>
    <property type="evidence" value="ECO:0007669"/>
    <property type="project" value="TreeGrafter"/>
</dbReference>
<dbReference type="PROSITE" id="PS50011">
    <property type="entry name" value="PROTEIN_KINASE_DOM"/>
    <property type="match status" value="1"/>
</dbReference>
<evidence type="ECO:0000256" key="3">
    <source>
        <dbReference type="PROSITE-ProRule" id="PRU00339"/>
    </source>
</evidence>
<accession>A0A0S8GEP3</accession>
<dbReference type="SUPFAM" id="SSF56112">
    <property type="entry name" value="Protein kinase-like (PK-like)"/>
    <property type="match status" value="1"/>
</dbReference>
<keyword evidence="3" id="KW-0802">TPR repeat</keyword>
<dbReference type="InterPro" id="IPR011009">
    <property type="entry name" value="Kinase-like_dom_sf"/>
</dbReference>
<evidence type="ECO:0000256" key="2">
    <source>
        <dbReference type="ARBA" id="ARBA00022840"/>
    </source>
</evidence>
<organism evidence="6 7">
    <name type="scientific">candidate division TA06 bacterium SM23_40</name>
    <dbReference type="NCBI Taxonomy" id="1703774"/>
    <lineage>
        <taxon>Bacteria</taxon>
        <taxon>Bacteria division TA06</taxon>
    </lineage>
</organism>
<name>A0A0S8GEP3_UNCT6</name>
<dbReference type="PANTHER" id="PTHR16305">
    <property type="entry name" value="TESTICULAR SOLUBLE ADENYLYL CYCLASE"/>
    <property type="match status" value="1"/>
</dbReference>
<dbReference type="Gene3D" id="1.10.510.10">
    <property type="entry name" value="Transferase(Phosphotransferase) domain 1"/>
    <property type="match status" value="1"/>
</dbReference>
<gene>
    <name evidence="6" type="ORF">AMJ82_00965</name>
</gene>
<dbReference type="Gene3D" id="3.40.50.300">
    <property type="entry name" value="P-loop containing nucleotide triphosphate hydrolases"/>
    <property type="match status" value="1"/>
</dbReference>
<evidence type="ECO:0000256" key="1">
    <source>
        <dbReference type="ARBA" id="ARBA00022741"/>
    </source>
</evidence>
<dbReference type="CDD" id="cd14014">
    <property type="entry name" value="STKc_PknB_like"/>
    <property type="match status" value="1"/>
</dbReference>
<dbReference type="InterPro" id="IPR041664">
    <property type="entry name" value="AAA_16"/>
</dbReference>
<dbReference type="InterPro" id="IPR000719">
    <property type="entry name" value="Prot_kinase_dom"/>
</dbReference>
<dbReference type="Pfam" id="PF13424">
    <property type="entry name" value="TPR_12"/>
    <property type="match status" value="2"/>
</dbReference>
<feature type="domain" description="Protein kinase" evidence="5">
    <location>
        <begin position="14"/>
        <end position="273"/>
    </location>
</feature>
<sequence length="1200" mass="131697">MREVADSEWLGDRYEVLGRIGSGGTGVVYRARDCREEREVAIKVFSTALSPARATALLREEFETLCRLSHPNIVRMFALGEDRRGPFLVVELVPGDDLSQHMKAGLNWASAPERVAEIAGQICGALDYIHSRDVAHLDLKPSNVLLDRSGTVRVTDFGLAVRVSELAGAGPRAQVSGTLEYIAPEQLLGRPPDFRSDFFSLGLLLYELVTGQLPFAPEPAGVVMAENPGAHPARPHRLVSNLPPALETVMLRLLRREPEDRVQSALEVLDILRRTAPMKAPPAGAPEALQARGLVAGALVGREEEVRVLDRCLADAVRGMGQAVQISGLPGVGKTRLVRELVGLAGTRGMGRFEIRCHEAGSPPLEPVAELIRRMLGWLEQSSRETVSRHLGEQKGLLLSLVPEFIDREYMAGESVAGRLAGAAEQQALFDAVIGFLVSTSQECPLLLVFEDLRWADSATRQFLRRLADAISDAHILAVVTIRSGETPEAGEGRLPPSILHLELTPLAPEQSKALVGSLLASGQVPRVLGEWIDEKEPGNPLYLQEVVRSLAEEGRLQRRRSRWLYVGEPAHLDAVPDGAAEVIGLRSLRLRREAREVLDWAAVAGEEFRREIIEGVCSGGRAGLSEALEELEDRQLIQEEYGSGGRRYLFSHSLVREVTYDQIPVRRRRRLHVAMGDALERQAGGEVEPEADRLAYHFYLGQNWHKAATYAEAAAARATSLYCLDDGLRYLDWSLDALGRLGETDETLEGKARNWRLKGELLRRSGDFRAAAGAHEEGLNWARRAESDEEITRNLNNFGLCQWHLGAFSDALAAFTEATVVAERLGERELQGQLLNSIGLVHWSLSEFEQALAHFQRALDLALAIQDSRGQGILLANMGLVCAALGRYEEAIDLTLKGLEIWKARGDRQEEAIALGNLATFYVRLARYDEAREATLSALETRREIGDRWGEAVSIANLGQILYHLGRPEEAASHLRRAVAGLRDLGDKRSEAGNLINLANALIEMGERAKAKECVDQAMAAAAQLEDRSAQAFAHATAGRWHRLAGEIDKAVAEHRALLGLAGEIGEPSIEVEGRLELAKDFAAQGDLEASRKEAEAAARAARSMGMAHELWQALALLARVRRETREEVEAVDVFLDALMVLDRILGGLHEARDRASYAGWTGVRGVLDEAKEIGTTVRSSRARELVHAAERLLSVIQA</sequence>